<dbReference type="RefSeq" id="WP_311708192.1">
    <property type="nucleotide sequence ID" value="NZ_JAVREL010000027.1"/>
</dbReference>
<feature type="region of interest" description="Disordered" evidence="1">
    <location>
        <begin position="1"/>
        <end position="21"/>
    </location>
</feature>
<dbReference type="Proteomes" id="UP001183246">
    <property type="component" value="Unassembled WGS sequence"/>
</dbReference>
<dbReference type="EMBL" id="JAVREL010000027">
    <property type="protein sequence ID" value="MDT0347067.1"/>
    <property type="molecule type" value="Genomic_DNA"/>
</dbReference>
<reference evidence="3" key="1">
    <citation type="submission" date="2023-07" db="EMBL/GenBank/DDBJ databases">
        <title>30 novel species of actinomycetes from the DSMZ collection.</title>
        <authorList>
            <person name="Nouioui I."/>
        </authorList>
    </citation>
    <scope>NUCLEOTIDE SEQUENCE [LARGE SCALE GENOMIC DNA]</scope>
    <source>
        <strain evidence="3">DSM 44938</strain>
    </source>
</reference>
<sequence>MPAERTPPGETPTAPAAVGPWETWPWCLNDLAPEAARAANAGVPAVIIWHFQRAGTREDDRPARAR</sequence>
<accession>A0ABU2N0D3</accession>
<feature type="compositionally biased region" description="Low complexity" evidence="1">
    <location>
        <begin position="1"/>
        <end position="20"/>
    </location>
</feature>
<evidence type="ECO:0000313" key="3">
    <source>
        <dbReference type="Proteomes" id="UP001183246"/>
    </source>
</evidence>
<name>A0ABU2N0D3_9ACTN</name>
<evidence type="ECO:0000313" key="2">
    <source>
        <dbReference type="EMBL" id="MDT0347067.1"/>
    </source>
</evidence>
<protein>
    <submittedName>
        <fullName evidence="2">Uncharacterized protein</fullName>
    </submittedName>
</protein>
<organism evidence="2 3">
    <name type="scientific">Streptomyces litchfieldiae</name>
    <dbReference type="NCBI Taxonomy" id="3075543"/>
    <lineage>
        <taxon>Bacteria</taxon>
        <taxon>Bacillati</taxon>
        <taxon>Actinomycetota</taxon>
        <taxon>Actinomycetes</taxon>
        <taxon>Kitasatosporales</taxon>
        <taxon>Streptomycetaceae</taxon>
        <taxon>Streptomyces</taxon>
    </lineage>
</organism>
<keyword evidence="3" id="KW-1185">Reference proteome</keyword>
<comment type="caution">
    <text evidence="2">The sequence shown here is derived from an EMBL/GenBank/DDBJ whole genome shotgun (WGS) entry which is preliminary data.</text>
</comment>
<evidence type="ECO:0000256" key="1">
    <source>
        <dbReference type="SAM" id="MobiDB-lite"/>
    </source>
</evidence>
<proteinExistence type="predicted"/>
<gene>
    <name evidence="2" type="ORF">RM590_31460</name>
</gene>